<dbReference type="HOGENOM" id="CLU_054588_0_0_1"/>
<dbReference type="EMBL" id="AYSA01000006">
    <property type="protein sequence ID" value="ESZ99411.1"/>
    <property type="molecule type" value="Genomic_DNA"/>
</dbReference>
<proteinExistence type="predicted"/>
<feature type="compositionally biased region" description="Low complexity" evidence="1">
    <location>
        <begin position="224"/>
        <end position="245"/>
    </location>
</feature>
<accession>W9CU61</accession>
<feature type="region of interest" description="Disordered" evidence="1">
    <location>
        <begin position="36"/>
        <end position="94"/>
    </location>
</feature>
<dbReference type="OrthoDB" id="5378679at2759"/>
<name>W9CU61_SCLBF</name>
<feature type="compositionally biased region" description="Pro residues" evidence="1">
    <location>
        <begin position="38"/>
        <end position="60"/>
    </location>
</feature>
<protein>
    <submittedName>
        <fullName evidence="2">Uncharacterized protein</fullName>
    </submittedName>
</protein>
<evidence type="ECO:0000313" key="2">
    <source>
        <dbReference type="EMBL" id="ESZ99411.1"/>
    </source>
</evidence>
<comment type="caution">
    <text evidence="2">The sequence shown here is derived from an EMBL/GenBank/DDBJ whole genome shotgun (WGS) entry which is preliminary data.</text>
</comment>
<gene>
    <name evidence="2" type="ORF">SBOR_0173</name>
</gene>
<dbReference type="InterPro" id="IPR012340">
    <property type="entry name" value="NA-bd_OB-fold"/>
</dbReference>
<reference evidence="2 3" key="1">
    <citation type="journal article" date="2014" name="Genome Announc.">
        <title>Draft genome sequence of Sclerotinia borealis, a psychrophilic plant pathogenic fungus.</title>
        <authorList>
            <person name="Mardanov A.V."/>
            <person name="Beletsky A.V."/>
            <person name="Kadnikov V.V."/>
            <person name="Ignatov A.N."/>
            <person name="Ravin N.V."/>
        </authorList>
    </citation>
    <scope>NUCLEOTIDE SEQUENCE [LARGE SCALE GENOMIC DNA]</scope>
    <source>
        <strain evidence="3">F-4157</strain>
    </source>
</reference>
<organism evidence="2 3">
    <name type="scientific">Sclerotinia borealis (strain F-4128)</name>
    <dbReference type="NCBI Taxonomy" id="1432307"/>
    <lineage>
        <taxon>Eukaryota</taxon>
        <taxon>Fungi</taxon>
        <taxon>Dikarya</taxon>
        <taxon>Ascomycota</taxon>
        <taxon>Pezizomycotina</taxon>
        <taxon>Leotiomycetes</taxon>
        <taxon>Helotiales</taxon>
        <taxon>Sclerotiniaceae</taxon>
        <taxon>Sclerotinia</taxon>
    </lineage>
</organism>
<dbReference type="AlphaFoldDB" id="W9CU61"/>
<keyword evidence="3" id="KW-1185">Reference proteome</keyword>
<feature type="compositionally biased region" description="Basic and acidic residues" evidence="1">
    <location>
        <begin position="454"/>
        <end position="470"/>
    </location>
</feature>
<feature type="compositionally biased region" description="Polar residues" evidence="1">
    <location>
        <begin position="214"/>
        <end position="223"/>
    </location>
</feature>
<feature type="region of interest" description="Disordered" evidence="1">
    <location>
        <begin position="333"/>
        <end position="352"/>
    </location>
</feature>
<feature type="region of interest" description="Disordered" evidence="1">
    <location>
        <begin position="449"/>
        <end position="470"/>
    </location>
</feature>
<dbReference type="Gene3D" id="2.40.50.140">
    <property type="entry name" value="Nucleic acid-binding proteins"/>
    <property type="match status" value="1"/>
</dbReference>
<sequence length="470" mass="52194">MPPKTIFLTGAPTTHSLNWDETQLLHTFTEPFIQFLHLPPPPPPPTSPPAPHINPYPNSAPPRNNTENYTNNNTNTESINLSTPATSTSTPNPTWRQLPLSRQHLATGVSQDHAYQPLYSCNYNYSYNYKNGNGNGNGNYANDFFSTTTFIALSQGKSQSQSLSLNQDSDFSVEYSHDHNHDDDHDLQPIDAILSQFYEHSYAIHADIPSSQIGPSTSISNTDPSTSISTSFSSPYNSPSLISPSQPQPDPLIPLPLSIPLTLTPLSHIPPAQHLLSLHPQTITLNLITGIISISPLRTITTKRGDTISLIELLVGDETKSGFGITFWLSNPSHKPNENNNKTNPPTLETTTPLSHLRTQDTILLKNIALGTFRGKVHGQSLRRDMTKCWLMYREKIDRRDVGGFYGERDVDANVDVQLAKVKRVRDWVRGFVGVAHHVDASRSRYRCGGDVGGGREREREREVLPPDTQ</sequence>
<feature type="compositionally biased region" description="Low complexity" evidence="1">
    <location>
        <begin position="64"/>
        <end position="94"/>
    </location>
</feature>
<dbReference type="Proteomes" id="UP000019487">
    <property type="component" value="Unassembled WGS sequence"/>
</dbReference>
<feature type="region of interest" description="Disordered" evidence="1">
    <location>
        <begin position="214"/>
        <end position="249"/>
    </location>
</feature>
<evidence type="ECO:0000313" key="3">
    <source>
        <dbReference type="Proteomes" id="UP000019487"/>
    </source>
</evidence>
<evidence type="ECO:0000256" key="1">
    <source>
        <dbReference type="SAM" id="MobiDB-lite"/>
    </source>
</evidence>
<feature type="compositionally biased region" description="Low complexity" evidence="1">
    <location>
        <begin position="338"/>
        <end position="352"/>
    </location>
</feature>
<dbReference type="SUPFAM" id="SSF50249">
    <property type="entry name" value="Nucleic acid-binding proteins"/>
    <property type="match status" value="1"/>
</dbReference>